<feature type="transmembrane region" description="Helical" evidence="1">
    <location>
        <begin position="54"/>
        <end position="75"/>
    </location>
</feature>
<keyword evidence="1" id="KW-0812">Transmembrane</keyword>
<evidence type="ECO:0000313" key="3">
    <source>
        <dbReference type="Proteomes" id="UP000262142"/>
    </source>
</evidence>
<feature type="transmembrane region" description="Helical" evidence="1">
    <location>
        <begin position="96"/>
        <end position="119"/>
    </location>
</feature>
<gene>
    <name evidence="2" type="ORF">SAMEA104719789_00636</name>
</gene>
<organism evidence="2 3">
    <name type="scientific">Candidatus Ornithobacterium hominis</name>
    <dbReference type="NCBI Taxonomy" id="2497989"/>
    <lineage>
        <taxon>Bacteria</taxon>
        <taxon>Pseudomonadati</taxon>
        <taxon>Bacteroidota</taxon>
        <taxon>Flavobacteriia</taxon>
        <taxon>Flavobacteriales</taxon>
        <taxon>Weeksellaceae</taxon>
        <taxon>Ornithobacterium</taxon>
    </lineage>
</organism>
<dbReference type="Proteomes" id="UP000262142">
    <property type="component" value="Unassembled WGS sequence"/>
</dbReference>
<keyword evidence="3" id="KW-1185">Reference proteome</keyword>
<dbReference type="AlphaFoldDB" id="A0A383TX86"/>
<sequence length="147" mass="17072">MIKKNILIVFLISVSILILNCYFVFTNYDNISNEIITHIDITGKPNGYGNKVNLIYAMLANFLLIFIIFLGIKYPKYANYPIEINNRNRKTAYQKMQMFLAIISIITSLAFSYMVFLAVGKQESMIYIILYSIISTLTILFYFKTNE</sequence>
<feature type="transmembrane region" description="Helical" evidence="1">
    <location>
        <begin position="125"/>
        <end position="143"/>
    </location>
</feature>
<name>A0A383TX86_9FLAO</name>
<proteinExistence type="predicted"/>
<protein>
    <submittedName>
        <fullName evidence="2">Predicted membrane protein</fullName>
    </submittedName>
</protein>
<evidence type="ECO:0000313" key="2">
    <source>
        <dbReference type="EMBL" id="SZD71586.1"/>
    </source>
</evidence>
<keyword evidence="1" id="KW-1133">Transmembrane helix</keyword>
<dbReference type="EMBL" id="UNSC01000002">
    <property type="protein sequence ID" value="SZD71586.1"/>
    <property type="molecule type" value="Genomic_DNA"/>
</dbReference>
<keyword evidence="1" id="KW-0472">Membrane</keyword>
<reference evidence="2 3" key="1">
    <citation type="submission" date="2018-09" db="EMBL/GenBank/DDBJ databases">
        <authorList>
            <consortium name="Pathogen Informatics"/>
        </authorList>
    </citation>
    <scope>NUCLEOTIDE SEQUENCE [LARGE SCALE GENOMIC DNA]</scope>
    <source>
        <strain evidence="2 3">OH-22767</strain>
    </source>
</reference>
<dbReference type="RefSeq" id="WP_119057529.1">
    <property type="nucleotide sequence ID" value="NZ_OX579588.1"/>
</dbReference>
<dbReference type="OrthoDB" id="9808690at2"/>
<accession>A0A383TX86</accession>
<evidence type="ECO:0000256" key="1">
    <source>
        <dbReference type="SAM" id="Phobius"/>
    </source>
</evidence>
<feature type="transmembrane region" description="Helical" evidence="1">
    <location>
        <begin position="7"/>
        <end position="25"/>
    </location>
</feature>